<keyword evidence="3" id="KW-1185">Reference proteome</keyword>
<dbReference type="OrthoDB" id="10071059at2759"/>
<protein>
    <submittedName>
        <fullName evidence="2">Uncharacterized protein</fullName>
    </submittedName>
</protein>
<evidence type="ECO:0000313" key="3">
    <source>
        <dbReference type="Proteomes" id="UP000192247"/>
    </source>
</evidence>
<gene>
    <name evidence="2" type="ORF">BIW11_06613</name>
</gene>
<evidence type="ECO:0000256" key="1">
    <source>
        <dbReference type="SAM" id="MobiDB-lite"/>
    </source>
</evidence>
<feature type="compositionally biased region" description="Polar residues" evidence="1">
    <location>
        <begin position="46"/>
        <end position="56"/>
    </location>
</feature>
<dbReference type="Proteomes" id="UP000192247">
    <property type="component" value="Unassembled WGS sequence"/>
</dbReference>
<comment type="caution">
    <text evidence="2">The sequence shown here is derived from an EMBL/GenBank/DDBJ whole genome shotgun (WGS) entry which is preliminary data.</text>
</comment>
<evidence type="ECO:0000313" key="2">
    <source>
        <dbReference type="EMBL" id="OQR78131.1"/>
    </source>
</evidence>
<dbReference type="EMBL" id="MNPL01002609">
    <property type="protein sequence ID" value="OQR78131.1"/>
    <property type="molecule type" value="Genomic_DNA"/>
</dbReference>
<feature type="compositionally biased region" description="Polar residues" evidence="1">
    <location>
        <begin position="370"/>
        <end position="381"/>
    </location>
</feature>
<reference evidence="2 3" key="1">
    <citation type="journal article" date="2017" name="Gigascience">
        <title>Draft genome of the honey bee ectoparasitic mite, Tropilaelaps mercedesae, is shaped by the parasitic life history.</title>
        <authorList>
            <person name="Dong X."/>
            <person name="Armstrong S.D."/>
            <person name="Xia D."/>
            <person name="Makepeace B.L."/>
            <person name="Darby A.C."/>
            <person name="Kadowaki T."/>
        </authorList>
    </citation>
    <scope>NUCLEOTIDE SEQUENCE [LARGE SCALE GENOMIC DNA]</scope>
    <source>
        <strain evidence="2">Wuxi-XJTLU</strain>
    </source>
</reference>
<accession>A0A1V9XXF9</accession>
<organism evidence="2 3">
    <name type="scientific">Tropilaelaps mercedesae</name>
    <dbReference type="NCBI Taxonomy" id="418985"/>
    <lineage>
        <taxon>Eukaryota</taxon>
        <taxon>Metazoa</taxon>
        <taxon>Ecdysozoa</taxon>
        <taxon>Arthropoda</taxon>
        <taxon>Chelicerata</taxon>
        <taxon>Arachnida</taxon>
        <taxon>Acari</taxon>
        <taxon>Parasitiformes</taxon>
        <taxon>Mesostigmata</taxon>
        <taxon>Gamasina</taxon>
        <taxon>Dermanyssoidea</taxon>
        <taxon>Laelapidae</taxon>
        <taxon>Tropilaelaps</taxon>
    </lineage>
</organism>
<feature type="region of interest" description="Disordered" evidence="1">
    <location>
        <begin position="328"/>
        <end position="381"/>
    </location>
</feature>
<name>A0A1V9XXF9_9ACAR</name>
<feature type="region of interest" description="Disordered" evidence="1">
    <location>
        <begin position="23"/>
        <end position="82"/>
    </location>
</feature>
<dbReference type="AlphaFoldDB" id="A0A1V9XXF9"/>
<proteinExistence type="predicted"/>
<sequence>MDYGNYKFGYNIENGWGSSNGRWESLDAGGPGHLDSEQLGAEPLTSLDSPETLSTSAREHHNTYSRPVHQHHHHPQQHTNMYTDSHLDSSVASHGVQEITHRHVVHHHGDPDALASIDEPAILHRQHQNFVVAKKLKVIGHHGSPIITNAIARAPIVHVHPTEPPLAPPLKAAAPAPTVHADYQPPIVISTDAKIKSELAAPPNAAQWSAKKDLYGQYLKNKYSASLYSSGHQSVLPRQITIEHPDPVDPKTLQSLLLGGFRPDFGAEKHAEEKLPDTLIELKTYRPHEGKAYPIHLKASESAGIPKYAKIFKRTGFGFRRYDYENEQVDPVETSSDEVRSEENGVRPVGSHQKSSLSEANTKHRKFPISESSSRNIFSYY</sequence>
<dbReference type="InParanoid" id="A0A1V9XXF9"/>